<dbReference type="AlphaFoldDB" id="A0A6G0SW44"/>
<dbReference type="Proteomes" id="UP000475862">
    <property type="component" value="Unassembled WGS sequence"/>
</dbReference>
<evidence type="ECO:0000256" key="1">
    <source>
        <dbReference type="SAM" id="Phobius"/>
    </source>
</evidence>
<proteinExistence type="predicted"/>
<keyword evidence="1" id="KW-1133">Transmembrane helix</keyword>
<reference evidence="2 3" key="1">
    <citation type="submission" date="2019-08" db="EMBL/GenBank/DDBJ databases">
        <title>The genome of the soybean aphid Biotype 1, its phylome, world population structure and adaptation to the North American continent.</title>
        <authorList>
            <person name="Giordano R."/>
            <person name="Donthu R.K."/>
            <person name="Hernandez A.G."/>
            <person name="Wright C.L."/>
            <person name="Zimin A.V."/>
        </authorList>
    </citation>
    <scope>NUCLEOTIDE SEQUENCE [LARGE SCALE GENOMIC DNA]</scope>
    <source>
        <tissue evidence="2">Whole aphids</tissue>
    </source>
</reference>
<gene>
    <name evidence="2" type="ORF">AGLY_016973</name>
</gene>
<keyword evidence="1" id="KW-0472">Membrane</keyword>
<protein>
    <submittedName>
        <fullName evidence="2">Uncharacterized protein</fullName>
    </submittedName>
</protein>
<accession>A0A6G0SW44</accession>
<keyword evidence="3" id="KW-1185">Reference proteome</keyword>
<keyword evidence="1" id="KW-0812">Transmembrane</keyword>
<evidence type="ECO:0000313" key="3">
    <source>
        <dbReference type="Proteomes" id="UP000475862"/>
    </source>
</evidence>
<name>A0A6G0SW44_APHGL</name>
<comment type="caution">
    <text evidence="2">The sequence shown here is derived from an EMBL/GenBank/DDBJ whole genome shotgun (WGS) entry which is preliminary data.</text>
</comment>
<dbReference type="EMBL" id="VYZN01000940">
    <property type="protein sequence ID" value="KAE9522610.1"/>
    <property type="molecule type" value="Genomic_DNA"/>
</dbReference>
<dbReference type="OrthoDB" id="2419425at2759"/>
<organism evidence="2 3">
    <name type="scientific">Aphis glycines</name>
    <name type="common">Soybean aphid</name>
    <dbReference type="NCBI Taxonomy" id="307491"/>
    <lineage>
        <taxon>Eukaryota</taxon>
        <taxon>Metazoa</taxon>
        <taxon>Ecdysozoa</taxon>
        <taxon>Arthropoda</taxon>
        <taxon>Hexapoda</taxon>
        <taxon>Insecta</taxon>
        <taxon>Pterygota</taxon>
        <taxon>Neoptera</taxon>
        <taxon>Paraneoptera</taxon>
        <taxon>Hemiptera</taxon>
        <taxon>Sternorrhyncha</taxon>
        <taxon>Aphidomorpha</taxon>
        <taxon>Aphidoidea</taxon>
        <taxon>Aphididae</taxon>
        <taxon>Aphidini</taxon>
        <taxon>Aphis</taxon>
        <taxon>Aphis</taxon>
    </lineage>
</organism>
<feature type="transmembrane region" description="Helical" evidence="1">
    <location>
        <begin position="137"/>
        <end position="157"/>
    </location>
</feature>
<evidence type="ECO:0000313" key="2">
    <source>
        <dbReference type="EMBL" id="KAE9522610.1"/>
    </source>
</evidence>
<sequence>MHLRCYCTFSNSCPNLQQQLQGQLVSPRRRQLDVNKRRTTIYKGARRPATADVPKLSTTEHFHDTQPLIFKMQRNVISKKTRMNVIGSGLIQLNRFKKCSKTINIVNPLTGSSYVILPDCIRNKKAVINVKNDDKKCFKYAIVVVSCTVMTMLYFIFISPQKRVCNLSKIERNISNDKKQLIRSHHLKLQKLRRSTRVKVKPNYFHLEFNY</sequence>